<dbReference type="Proteomes" id="UP000042394">
    <property type="component" value="Unassembled WGS sequence"/>
</dbReference>
<dbReference type="Proteomes" id="UP000041314">
    <property type="component" value="Unassembled WGS sequence"/>
</dbReference>
<proteinExistence type="predicted"/>
<feature type="compositionally biased region" description="Polar residues" evidence="1">
    <location>
        <begin position="127"/>
        <end position="143"/>
    </location>
</feature>
<dbReference type="EMBL" id="CQPA01000001">
    <property type="protein sequence ID" value="CNT58678.1"/>
    <property type="molecule type" value="Genomic_DNA"/>
</dbReference>
<dbReference type="EMBL" id="CQPD01000003">
    <property type="protein sequence ID" value="CNT63732.1"/>
    <property type="molecule type" value="Genomic_DNA"/>
</dbReference>
<feature type="compositionally biased region" description="Low complexity" evidence="1">
    <location>
        <begin position="71"/>
        <end position="82"/>
    </location>
</feature>
<feature type="region of interest" description="Disordered" evidence="1">
    <location>
        <begin position="119"/>
        <end position="143"/>
    </location>
</feature>
<dbReference type="AlphaFoldDB" id="A0A655BLT9"/>
<protein>
    <submittedName>
        <fullName evidence="2">Uncharacterized protein</fullName>
    </submittedName>
</protein>
<accession>A0A655BLT9</accession>
<gene>
    <name evidence="2" type="ORF">ERS008198_00273</name>
    <name evidence="3" type="ORF">ERS008207_00385</name>
</gene>
<evidence type="ECO:0000313" key="4">
    <source>
        <dbReference type="Proteomes" id="UP000041314"/>
    </source>
</evidence>
<name>A0A655BLT9_SALET</name>
<evidence type="ECO:0000313" key="3">
    <source>
        <dbReference type="EMBL" id="CNT63732.1"/>
    </source>
</evidence>
<organism evidence="2 4">
    <name type="scientific">Salmonella enterica subsp. enterica serovar Bovismorbificans</name>
    <dbReference type="NCBI Taxonomy" id="58097"/>
    <lineage>
        <taxon>Bacteria</taxon>
        <taxon>Pseudomonadati</taxon>
        <taxon>Pseudomonadota</taxon>
        <taxon>Gammaproteobacteria</taxon>
        <taxon>Enterobacterales</taxon>
        <taxon>Enterobacteriaceae</taxon>
        <taxon>Salmonella</taxon>
    </lineage>
</organism>
<sequence length="143" mass="15095">MPNASASTERVNNSREPVAALRAIIHGTRRRPTSIMMAINATTLPMVIPISTASEAMPTSPFSTMPATAGSKTSVSTITRSSTISQPMAICPRWLSRSCRSSSARSRTTVLAVDRQSPKTMPVINDHPSTAESAIPSSVATAI</sequence>
<feature type="region of interest" description="Disordered" evidence="1">
    <location>
        <begin position="57"/>
        <end position="82"/>
    </location>
</feature>
<evidence type="ECO:0000256" key="1">
    <source>
        <dbReference type="SAM" id="MobiDB-lite"/>
    </source>
</evidence>
<evidence type="ECO:0000313" key="2">
    <source>
        <dbReference type="EMBL" id="CNT58678.1"/>
    </source>
</evidence>
<evidence type="ECO:0000313" key="5">
    <source>
        <dbReference type="Proteomes" id="UP000042394"/>
    </source>
</evidence>
<reference evidence="4 5" key="1">
    <citation type="submission" date="2015-03" db="EMBL/GenBank/DDBJ databases">
        <authorList>
            <consortium name="Pathogen Informatics"/>
        </authorList>
    </citation>
    <scope>NUCLEOTIDE SEQUENCE [LARGE SCALE GENOMIC DNA]</scope>
    <source>
        <strain evidence="2 4">A1104</strain>
        <strain evidence="3 5">D4891</strain>
    </source>
</reference>